<evidence type="ECO:0000256" key="5">
    <source>
        <dbReference type="ARBA" id="ARBA00023315"/>
    </source>
</evidence>
<evidence type="ECO:0000256" key="3">
    <source>
        <dbReference type="ARBA" id="ARBA00022960"/>
    </source>
</evidence>
<accession>A0A0S1SQV2</accession>
<dbReference type="KEGG" id="prf:PeribacterA2_1127"/>
<gene>
    <name evidence="7" type="ORF">PeribacterD1_1127</name>
</gene>
<dbReference type="InterPro" id="IPR003447">
    <property type="entry name" value="FEMABX"/>
</dbReference>
<dbReference type="SUPFAM" id="SSF55729">
    <property type="entry name" value="Acyl-CoA N-acyltransferases (Nat)"/>
    <property type="match status" value="2"/>
</dbReference>
<evidence type="ECO:0000256" key="6">
    <source>
        <dbReference type="ARBA" id="ARBA00023316"/>
    </source>
</evidence>
<accession>A0A0S1SIG3</accession>
<dbReference type="PROSITE" id="PS51191">
    <property type="entry name" value="FEMABX"/>
    <property type="match status" value="1"/>
</dbReference>
<proteinExistence type="inferred from homology"/>
<accession>A0A0S1SP48</accession>
<keyword evidence="6" id="KW-0961">Cell wall biogenesis/degradation</keyword>
<reference evidence="8" key="1">
    <citation type="submission" date="2015-10" db="EMBL/GenBank/DDBJ databases">
        <title>Analysis of five complete genome sequences for members of the class Peribacteria in the recently recognized Peregrinibacteria bacterial phylum.</title>
        <authorList>
            <person name="Anantharaman K."/>
            <person name="Brown C.T."/>
            <person name="Burstein D."/>
            <person name="Castelle C.J."/>
            <person name="Probst A.J."/>
            <person name="Thomas B.C."/>
            <person name="Williams K.H."/>
            <person name="Banfield J.F."/>
        </authorList>
    </citation>
    <scope>NUCLEOTIDE SEQUENCE [LARGE SCALE GENOMIC DNA]</scope>
</reference>
<dbReference type="AlphaFoldDB" id="A0A0S1SP48"/>
<dbReference type="InterPro" id="IPR050644">
    <property type="entry name" value="PG_Glycine_Bridge_Synth"/>
</dbReference>
<dbReference type="GO" id="GO:0009252">
    <property type="term" value="P:peptidoglycan biosynthetic process"/>
    <property type="evidence" value="ECO:0007669"/>
    <property type="project" value="UniProtKB-KW"/>
</dbReference>
<accession>A0A0S1SQB9</accession>
<dbReference type="Proteomes" id="UP000069135">
    <property type="component" value="Chromosome"/>
</dbReference>
<reference evidence="7 8" key="2">
    <citation type="journal article" date="2016" name="PeerJ">
        <title>Analysis of five complete genome sequences for members of the class Peribacteria in the recently recognized Peregrinibacteria bacterial phylum.</title>
        <authorList>
            <person name="Anantharaman K."/>
            <person name="Brown C.T."/>
            <person name="Burstein D."/>
            <person name="Castelle C.J."/>
            <person name="Probst A.J."/>
            <person name="Thomas B.C."/>
            <person name="Williams K.H."/>
            <person name="Banfield J.F."/>
        </authorList>
    </citation>
    <scope>NUCLEOTIDE SEQUENCE [LARGE SCALE GENOMIC DNA]</scope>
    <source>
        <strain evidence="7">RIFOXYD1_FULL_PER-ii_59_16</strain>
    </source>
</reference>
<accession>A0A0S1SV28</accession>
<evidence type="ECO:0000256" key="1">
    <source>
        <dbReference type="ARBA" id="ARBA00009943"/>
    </source>
</evidence>
<evidence type="ECO:0000256" key="2">
    <source>
        <dbReference type="ARBA" id="ARBA00022679"/>
    </source>
</evidence>
<keyword evidence="3" id="KW-0133">Cell shape</keyword>
<keyword evidence="5" id="KW-0012">Acyltransferase</keyword>
<dbReference type="GO" id="GO:0071555">
    <property type="term" value="P:cell wall organization"/>
    <property type="evidence" value="ECO:0007669"/>
    <property type="project" value="UniProtKB-KW"/>
</dbReference>
<protein>
    <submittedName>
        <fullName evidence="7">Pentaglycine interpeptide bridge formation protein</fullName>
    </submittedName>
</protein>
<dbReference type="STRING" id="1735162.PeribacterB2_1129"/>
<comment type="similarity">
    <text evidence="1">Belongs to the FemABX family.</text>
</comment>
<dbReference type="EMBL" id="CP013065">
    <property type="protein sequence ID" value="ALM13787.1"/>
    <property type="molecule type" value="Genomic_DNA"/>
</dbReference>
<keyword evidence="2" id="KW-0808">Transferase</keyword>
<evidence type="ECO:0000256" key="4">
    <source>
        <dbReference type="ARBA" id="ARBA00022984"/>
    </source>
</evidence>
<dbReference type="PANTHER" id="PTHR36174:SF1">
    <property type="entry name" value="LIPID II:GLYCINE GLYCYLTRANSFERASE"/>
    <property type="match status" value="1"/>
</dbReference>
<sequence length="337" mass="38008">METHLLTTPQDLALFSAWQRSLPDGSLWQSPEWKKYQEALGREVRIYALLEGTQIFASVLVVIDKTAFGLSTWDIPRGPIWDLGLRTKNRGNFLETIIADAKMSRCLSLYLSPLTLLQAASYPSDRVIRAGNLQASSRHEQPSATRIINLEISETDILKQMKPKGRYNISVAEKHGIHVQQSEDIGVFFDLIKKTGHRDNFSIHSRRHYEMFLQELPGSFLCIAHTEQGEPIAGLLGVIWGSKAYYYYGASDHDHRALMAPYALQWAAMQHCKACGCTSYDLFGIAPLDAPLDHPWQGVSGFKEKFGGTVVTYPPEQEIVLRPVAKRLLQLKRRLLG</sequence>
<dbReference type="Pfam" id="PF02388">
    <property type="entry name" value="FemAB"/>
    <property type="match status" value="2"/>
</dbReference>
<name>A0A0S1SP48_9BACT</name>
<dbReference type="GO" id="GO:0016755">
    <property type="term" value="F:aminoacyltransferase activity"/>
    <property type="evidence" value="ECO:0007669"/>
    <property type="project" value="InterPro"/>
</dbReference>
<dbReference type="Gene3D" id="3.40.630.30">
    <property type="match status" value="2"/>
</dbReference>
<dbReference type="PANTHER" id="PTHR36174">
    <property type="entry name" value="LIPID II:GLYCINE GLYCYLTRANSFERASE"/>
    <property type="match status" value="1"/>
</dbReference>
<evidence type="ECO:0000313" key="7">
    <source>
        <dbReference type="EMBL" id="ALM13787.1"/>
    </source>
</evidence>
<organism evidence="7 8">
    <name type="scientific">Candidatus Peribacter riflensis</name>
    <dbReference type="NCBI Taxonomy" id="1735162"/>
    <lineage>
        <taxon>Bacteria</taxon>
        <taxon>Candidatus Peregrinibacteriota</taxon>
        <taxon>Candidatus Peribacteria</taxon>
        <taxon>Candidatus Peribacterales</taxon>
        <taxon>Candidatus Peribacteraceae</taxon>
        <taxon>Candidatus Peribacter</taxon>
    </lineage>
</organism>
<evidence type="ECO:0000313" key="8">
    <source>
        <dbReference type="Proteomes" id="UP000069135"/>
    </source>
</evidence>
<dbReference type="InterPro" id="IPR016181">
    <property type="entry name" value="Acyl_CoA_acyltransferase"/>
</dbReference>
<dbReference type="GO" id="GO:0008360">
    <property type="term" value="P:regulation of cell shape"/>
    <property type="evidence" value="ECO:0007669"/>
    <property type="project" value="UniProtKB-KW"/>
</dbReference>
<keyword evidence="4" id="KW-0573">Peptidoglycan synthesis</keyword>